<dbReference type="SUPFAM" id="SSF55874">
    <property type="entry name" value="ATPase domain of HSP90 chaperone/DNA topoisomerase II/histidine kinase"/>
    <property type="match status" value="1"/>
</dbReference>
<dbReference type="PANTHER" id="PTHR41523">
    <property type="entry name" value="TWO-COMPONENT SYSTEM SENSOR PROTEIN"/>
    <property type="match status" value="1"/>
</dbReference>
<evidence type="ECO:0000313" key="10">
    <source>
        <dbReference type="Proteomes" id="UP000295096"/>
    </source>
</evidence>
<keyword evidence="4" id="KW-0808">Transferase</keyword>
<evidence type="ECO:0000313" key="9">
    <source>
        <dbReference type="EMBL" id="TDH60762.1"/>
    </source>
</evidence>
<dbReference type="EMBL" id="SMSJ01000032">
    <property type="protein sequence ID" value="TDH60762.1"/>
    <property type="molecule type" value="Genomic_DNA"/>
</dbReference>
<evidence type="ECO:0000256" key="3">
    <source>
        <dbReference type="ARBA" id="ARBA00022553"/>
    </source>
</evidence>
<feature type="domain" description="Histidine kinase" evidence="8">
    <location>
        <begin position="200"/>
        <end position="390"/>
    </location>
</feature>
<dbReference type="InterPro" id="IPR003018">
    <property type="entry name" value="GAF"/>
</dbReference>
<dbReference type="RefSeq" id="WP_133290487.1">
    <property type="nucleotide sequence ID" value="NZ_SMSJ01000032.1"/>
</dbReference>
<evidence type="ECO:0000256" key="5">
    <source>
        <dbReference type="ARBA" id="ARBA00022741"/>
    </source>
</evidence>
<sequence length="391" mass="41822">MTDGVPLQVGAGATQEELALRLRQQELIARFGSFALREDDLQATLDEACQVAAEGLETKFAKVLEWLPAEDLFLVRAGVGWRPGEVGHARVGADLASPAGFAFRTGQPLISNHLEDEDRFRTPAMLVEHGIRRALNVLIGEGDARFGVLEADCTERRSFDRHDTAFLQVLANILAAAVEAYGRRAAAREVAAAKDLLMAEIHHRVKNSLQMVQSMLTLQARAAAGTEAAVPLVESAARVRTIAALHDRLYRADAGLEVEVASYLEGLAADLRASMAPAQAGRQILLDADAATWGAADVTTLGLVLTELVTNALKYGSGTVHVAFRQSIESQALLVVEDEGPGLPAEFDPARSCGLGMRLVTGLLKGRGGNLEVDRSAGHTRFVARLPPATQ</sequence>
<dbReference type="InterPro" id="IPR029016">
    <property type="entry name" value="GAF-like_dom_sf"/>
</dbReference>
<dbReference type="Pfam" id="PF02518">
    <property type="entry name" value="HATPase_c"/>
    <property type="match status" value="1"/>
</dbReference>
<dbReference type="GO" id="GO:0004673">
    <property type="term" value="F:protein histidine kinase activity"/>
    <property type="evidence" value="ECO:0007669"/>
    <property type="project" value="UniProtKB-EC"/>
</dbReference>
<dbReference type="AlphaFoldDB" id="A0A4R5QCA9"/>
<evidence type="ECO:0000259" key="8">
    <source>
        <dbReference type="PROSITE" id="PS50109"/>
    </source>
</evidence>
<gene>
    <name evidence="9" type="ORF">E2C06_20580</name>
</gene>
<dbReference type="GO" id="GO:0005524">
    <property type="term" value="F:ATP binding"/>
    <property type="evidence" value="ECO:0007669"/>
    <property type="project" value="UniProtKB-KW"/>
</dbReference>
<dbReference type="SMART" id="SM00065">
    <property type="entry name" value="GAF"/>
    <property type="match status" value="1"/>
</dbReference>
<dbReference type="OrthoDB" id="7979512at2"/>
<proteinExistence type="predicted"/>
<dbReference type="SMART" id="SM00387">
    <property type="entry name" value="HATPase_c"/>
    <property type="match status" value="1"/>
</dbReference>
<dbReference type="PRINTS" id="PR00344">
    <property type="entry name" value="BCTRLSENSOR"/>
</dbReference>
<dbReference type="PANTHER" id="PTHR41523:SF8">
    <property type="entry name" value="ETHYLENE RESPONSE SENSOR PROTEIN"/>
    <property type="match status" value="1"/>
</dbReference>
<keyword evidence="5" id="KW-0547">Nucleotide-binding</keyword>
<comment type="caution">
    <text evidence="9">The sequence shown here is derived from an EMBL/GenBank/DDBJ whole genome shotgun (WGS) entry which is preliminary data.</text>
</comment>
<evidence type="ECO:0000256" key="6">
    <source>
        <dbReference type="ARBA" id="ARBA00022777"/>
    </source>
</evidence>
<name>A0A4R5QCA9_9PROT</name>
<evidence type="ECO:0000256" key="4">
    <source>
        <dbReference type="ARBA" id="ARBA00022679"/>
    </source>
</evidence>
<keyword evidence="3" id="KW-0597">Phosphoprotein</keyword>
<dbReference type="InterPro" id="IPR011495">
    <property type="entry name" value="Sig_transdc_His_kin_sub2_dim/P"/>
</dbReference>
<evidence type="ECO:0000256" key="2">
    <source>
        <dbReference type="ARBA" id="ARBA00012438"/>
    </source>
</evidence>
<comment type="catalytic activity">
    <reaction evidence="1">
        <text>ATP + protein L-histidine = ADP + protein N-phospho-L-histidine.</text>
        <dbReference type="EC" id="2.7.13.3"/>
    </reaction>
</comment>
<organism evidence="9 10">
    <name type="scientific">Dankookia rubra</name>
    <dbReference type="NCBI Taxonomy" id="1442381"/>
    <lineage>
        <taxon>Bacteria</taxon>
        <taxon>Pseudomonadati</taxon>
        <taxon>Pseudomonadota</taxon>
        <taxon>Alphaproteobacteria</taxon>
        <taxon>Acetobacterales</taxon>
        <taxon>Roseomonadaceae</taxon>
        <taxon>Dankookia</taxon>
    </lineage>
</organism>
<protein>
    <recommendedName>
        <fullName evidence="2">histidine kinase</fullName>
        <ecNumber evidence="2">2.7.13.3</ecNumber>
    </recommendedName>
</protein>
<evidence type="ECO:0000256" key="7">
    <source>
        <dbReference type="ARBA" id="ARBA00022840"/>
    </source>
</evidence>
<keyword evidence="6" id="KW-0418">Kinase</keyword>
<dbReference type="Pfam" id="PF07568">
    <property type="entry name" value="HisKA_2"/>
    <property type="match status" value="1"/>
</dbReference>
<dbReference type="EC" id="2.7.13.3" evidence="2"/>
<dbReference type="InterPro" id="IPR005467">
    <property type="entry name" value="His_kinase_dom"/>
</dbReference>
<accession>A0A4R5QCA9</accession>
<dbReference type="SUPFAM" id="SSF55781">
    <property type="entry name" value="GAF domain-like"/>
    <property type="match status" value="1"/>
</dbReference>
<dbReference type="InterPro" id="IPR004358">
    <property type="entry name" value="Sig_transdc_His_kin-like_C"/>
</dbReference>
<keyword evidence="10" id="KW-1185">Reference proteome</keyword>
<dbReference type="InterPro" id="IPR003594">
    <property type="entry name" value="HATPase_dom"/>
</dbReference>
<reference evidence="9 10" key="1">
    <citation type="journal article" date="2016" name="J. Microbiol.">
        <title>Dankookia rubra gen. nov., sp. nov., an alphaproteobacterium isolated from sediment of a shallow stream.</title>
        <authorList>
            <person name="Kim W.H."/>
            <person name="Kim D.H."/>
            <person name="Kang K."/>
            <person name="Ahn T.Y."/>
        </authorList>
    </citation>
    <scope>NUCLEOTIDE SEQUENCE [LARGE SCALE GENOMIC DNA]</scope>
    <source>
        <strain evidence="9 10">JCM30602</strain>
    </source>
</reference>
<dbReference type="Proteomes" id="UP000295096">
    <property type="component" value="Unassembled WGS sequence"/>
</dbReference>
<dbReference type="Gene3D" id="3.30.565.10">
    <property type="entry name" value="Histidine kinase-like ATPase, C-terminal domain"/>
    <property type="match status" value="1"/>
</dbReference>
<keyword evidence="7" id="KW-0067">ATP-binding</keyword>
<dbReference type="Gene3D" id="3.30.450.40">
    <property type="match status" value="1"/>
</dbReference>
<evidence type="ECO:0000256" key="1">
    <source>
        <dbReference type="ARBA" id="ARBA00000085"/>
    </source>
</evidence>
<dbReference type="Pfam" id="PF01590">
    <property type="entry name" value="GAF"/>
    <property type="match status" value="1"/>
</dbReference>
<dbReference type="InterPro" id="IPR036890">
    <property type="entry name" value="HATPase_C_sf"/>
</dbReference>
<dbReference type="PROSITE" id="PS50109">
    <property type="entry name" value="HIS_KIN"/>
    <property type="match status" value="1"/>
</dbReference>